<evidence type="ECO:0000313" key="2">
    <source>
        <dbReference type="Proteomes" id="UP000294847"/>
    </source>
</evidence>
<gene>
    <name evidence="1" type="ORF">PoMZ_05884</name>
</gene>
<accession>A0A4P7NPP3</accession>
<organism evidence="1 2">
    <name type="scientific">Pyricularia oryzae</name>
    <name type="common">Rice blast fungus</name>
    <name type="synonym">Magnaporthe oryzae</name>
    <dbReference type="NCBI Taxonomy" id="318829"/>
    <lineage>
        <taxon>Eukaryota</taxon>
        <taxon>Fungi</taxon>
        <taxon>Dikarya</taxon>
        <taxon>Ascomycota</taxon>
        <taxon>Pezizomycotina</taxon>
        <taxon>Sordariomycetes</taxon>
        <taxon>Sordariomycetidae</taxon>
        <taxon>Magnaporthales</taxon>
        <taxon>Pyriculariaceae</taxon>
        <taxon>Pyricularia</taxon>
    </lineage>
</organism>
<proteinExistence type="predicted"/>
<dbReference type="AlphaFoldDB" id="A0A4P7NPP3"/>
<sequence>MQIKTFAATLFIAFAAALPGASTEGTERSEAVGAATDSTERSDAVGATPDVAETSTFRDGVAVSQKTWQADGHCEFKYWSLENCITRCIYEAKFGPQRCPKSNDINGNRTGGCLPFRDTCECTCTY</sequence>
<reference evidence="1 2" key="1">
    <citation type="journal article" date="2019" name="Mol. Biol. Evol.">
        <title>Blast fungal genomes show frequent chromosomal changes, gene gains and losses, and effector gene turnover.</title>
        <authorList>
            <person name="Gomez Luciano L.B."/>
            <person name="Jason Tsai I."/>
            <person name="Chuma I."/>
            <person name="Tosa Y."/>
            <person name="Chen Y.H."/>
            <person name="Li J.Y."/>
            <person name="Li M.Y."/>
            <person name="Jade Lu M.Y."/>
            <person name="Nakayashiki H."/>
            <person name="Li W.H."/>
        </authorList>
    </citation>
    <scope>NUCLEOTIDE SEQUENCE [LARGE SCALE GENOMIC DNA]</scope>
    <source>
        <strain evidence="1">MZ5-1-6</strain>
    </source>
</reference>
<name>A0A4P7NPP3_PYROR</name>
<dbReference type="EMBL" id="CP034209">
    <property type="protein sequence ID" value="QBZ64190.1"/>
    <property type="molecule type" value="Genomic_DNA"/>
</dbReference>
<dbReference type="VEuPathDB" id="FungiDB:M_BR32_EuGene_00129601"/>
<evidence type="ECO:0000313" key="1">
    <source>
        <dbReference type="EMBL" id="QBZ64190.1"/>
    </source>
</evidence>
<dbReference type="Proteomes" id="UP000294847">
    <property type="component" value="Chromosome 6"/>
</dbReference>
<protein>
    <submittedName>
        <fullName evidence="1">Uncharacterized protein</fullName>
    </submittedName>
</protein>